<feature type="domain" description="Peripheral subunit-binding (PSBD)" evidence="13">
    <location>
        <begin position="176"/>
        <end position="213"/>
    </location>
</feature>
<dbReference type="Pfam" id="PF00364">
    <property type="entry name" value="Biotin_lipoyl"/>
    <property type="match status" value="1"/>
</dbReference>
<dbReference type="PANTHER" id="PTHR43178:SF5">
    <property type="entry name" value="LIPOAMIDE ACYLTRANSFERASE COMPONENT OF BRANCHED-CHAIN ALPHA-KETO ACID DEHYDROGENASE COMPLEX, MITOCHONDRIAL"/>
    <property type="match status" value="1"/>
</dbReference>
<dbReference type="GO" id="GO:0043754">
    <property type="term" value="F:dihydrolipoamide branched chain acyltransferase activity"/>
    <property type="evidence" value="ECO:0007669"/>
    <property type="project" value="UniProtKB-EC"/>
</dbReference>
<dbReference type="FunFam" id="2.40.50.100:FF:000013">
    <property type="entry name" value="Dihydrolipoamide acetyltransferase component of pyruvate dehydrogenase complex"/>
    <property type="match status" value="1"/>
</dbReference>
<comment type="cofactor">
    <cofactor evidence="1 10">
        <name>(R)-lipoate</name>
        <dbReference type="ChEBI" id="CHEBI:83088"/>
    </cofactor>
</comment>
<dbReference type="OrthoDB" id="15567at2759"/>
<dbReference type="InterPro" id="IPR004167">
    <property type="entry name" value="PSBD"/>
</dbReference>
<evidence type="ECO:0000256" key="7">
    <source>
        <dbReference type="ARBA" id="ARBA00023128"/>
    </source>
</evidence>
<reference evidence="14 15" key="1">
    <citation type="submission" date="2015-09" db="EMBL/GenBank/DDBJ databases">
        <title>Host preference determinants of Valsa canker pathogens revealed by comparative genomics.</title>
        <authorList>
            <person name="Yin Z."/>
            <person name="Huang L."/>
        </authorList>
    </citation>
    <scope>NUCLEOTIDE SEQUENCE [LARGE SCALE GENOMIC DNA]</scope>
    <source>
        <strain evidence="14 15">YSFL</strain>
    </source>
</reference>
<comment type="caution">
    <text evidence="14">The sequence shown here is derived from an EMBL/GenBank/DDBJ whole genome shotgun (WGS) entry which is preliminary data.</text>
</comment>
<feature type="region of interest" description="Disordered" evidence="11">
    <location>
        <begin position="223"/>
        <end position="249"/>
    </location>
</feature>
<dbReference type="Pfam" id="PF00198">
    <property type="entry name" value="2-oxoacid_dh"/>
    <property type="match status" value="1"/>
</dbReference>
<dbReference type="InterPro" id="IPR000089">
    <property type="entry name" value="Biotin_lipoyl"/>
</dbReference>
<evidence type="ECO:0000256" key="9">
    <source>
        <dbReference type="ARBA" id="ARBA00051775"/>
    </source>
</evidence>
<dbReference type="InterPro" id="IPR001078">
    <property type="entry name" value="2-oxoacid_DH_actylTfrase"/>
</dbReference>
<dbReference type="InterPro" id="IPR011053">
    <property type="entry name" value="Single_hybrid_motif"/>
</dbReference>
<comment type="subcellular location">
    <subcellularLocation>
        <location evidence="2">Mitochondrion matrix</location>
    </subcellularLocation>
</comment>
<feature type="compositionally biased region" description="Polar residues" evidence="11">
    <location>
        <begin position="149"/>
        <end position="166"/>
    </location>
</feature>
<comment type="similarity">
    <text evidence="3 10">Belongs to the 2-oxoacid dehydrogenase family.</text>
</comment>
<dbReference type="SUPFAM" id="SSF52777">
    <property type="entry name" value="CoA-dependent acyltransferases"/>
    <property type="match status" value="1"/>
</dbReference>
<feature type="region of interest" description="Disordered" evidence="11">
    <location>
        <begin position="448"/>
        <end position="472"/>
    </location>
</feature>
<keyword evidence="7" id="KW-0496">Mitochondrion</keyword>
<keyword evidence="4 10" id="KW-0808">Transferase</keyword>
<evidence type="ECO:0000256" key="2">
    <source>
        <dbReference type="ARBA" id="ARBA00004305"/>
    </source>
</evidence>
<evidence type="ECO:0000256" key="1">
    <source>
        <dbReference type="ARBA" id="ARBA00001938"/>
    </source>
</evidence>
<dbReference type="SUPFAM" id="SSF51230">
    <property type="entry name" value="Single hybrid motif"/>
    <property type="match status" value="1"/>
</dbReference>
<dbReference type="AlphaFoldDB" id="A0A423W2P0"/>
<evidence type="ECO:0000313" key="14">
    <source>
        <dbReference type="EMBL" id="ROV97587.1"/>
    </source>
</evidence>
<dbReference type="PROSITE" id="PS50968">
    <property type="entry name" value="BIOTINYL_LIPOYL"/>
    <property type="match status" value="1"/>
</dbReference>
<feature type="domain" description="Lipoyl-binding" evidence="12">
    <location>
        <begin position="35"/>
        <end position="114"/>
    </location>
</feature>
<keyword evidence="5 10" id="KW-0450">Lipoyl</keyword>
<feature type="compositionally biased region" description="Low complexity" evidence="11">
    <location>
        <begin position="223"/>
        <end position="232"/>
    </location>
</feature>
<keyword evidence="8 10" id="KW-0012">Acyltransferase</keyword>
<proteinExistence type="inferred from homology"/>
<dbReference type="GO" id="GO:0005759">
    <property type="term" value="C:mitochondrial matrix"/>
    <property type="evidence" value="ECO:0007669"/>
    <property type="project" value="UniProtKB-SubCell"/>
</dbReference>
<evidence type="ECO:0000259" key="12">
    <source>
        <dbReference type="PROSITE" id="PS50968"/>
    </source>
</evidence>
<protein>
    <recommendedName>
        <fullName evidence="10">Dihydrolipoamide acetyltransferase component of pyruvate dehydrogenase complex</fullName>
        <ecNumber evidence="10">2.3.1.-</ecNumber>
    </recommendedName>
</protein>
<dbReference type="PROSITE" id="PS51826">
    <property type="entry name" value="PSBD"/>
    <property type="match status" value="1"/>
</dbReference>
<dbReference type="EMBL" id="LJZO01000016">
    <property type="protein sequence ID" value="ROV97587.1"/>
    <property type="molecule type" value="Genomic_DNA"/>
</dbReference>
<evidence type="ECO:0000256" key="5">
    <source>
        <dbReference type="ARBA" id="ARBA00022823"/>
    </source>
</evidence>
<evidence type="ECO:0000256" key="4">
    <source>
        <dbReference type="ARBA" id="ARBA00022679"/>
    </source>
</evidence>
<dbReference type="InterPro" id="IPR036625">
    <property type="entry name" value="E3-bd_dom_sf"/>
</dbReference>
<dbReference type="Pfam" id="PF02817">
    <property type="entry name" value="E3_binding"/>
    <property type="match status" value="1"/>
</dbReference>
<name>A0A423W2P0_CYTCH</name>
<evidence type="ECO:0000256" key="10">
    <source>
        <dbReference type="RuleBase" id="RU003423"/>
    </source>
</evidence>
<accession>A0A423W2P0</accession>
<dbReference type="CDD" id="cd06849">
    <property type="entry name" value="lipoyl_domain"/>
    <property type="match status" value="1"/>
</dbReference>
<evidence type="ECO:0000313" key="15">
    <source>
        <dbReference type="Proteomes" id="UP000284375"/>
    </source>
</evidence>
<dbReference type="GO" id="GO:0045333">
    <property type="term" value="P:cellular respiration"/>
    <property type="evidence" value="ECO:0007669"/>
    <property type="project" value="UniProtKB-ARBA"/>
</dbReference>
<evidence type="ECO:0000256" key="11">
    <source>
        <dbReference type="SAM" id="MobiDB-lite"/>
    </source>
</evidence>
<dbReference type="Gene3D" id="4.10.320.10">
    <property type="entry name" value="E3-binding domain"/>
    <property type="match status" value="1"/>
</dbReference>
<feature type="region of interest" description="Disordered" evidence="11">
    <location>
        <begin position="125"/>
        <end position="179"/>
    </location>
</feature>
<dbReference type="GO" id="GO:0005829">
    <property type="term" value="C:cytosol"/>
    <property type="evidence" value="ECO:0007669"/>
    <property type="project" value="UniProtKB-ARBA"/>
</dbReference>
<dbReference type="Gene3D" id="3.30.559.10">
    <property type="entry name" value="Chloramphenicol acetyltransferase-like domain"/>
    <property type="match status" value="1"/>
</dbReference>
<dbReference type="PANTHER" id="PTHR43178">
    <property type="entry name" value="DIHYDROLIPOAMIDE ACETYLTRANSFERASE COMPONENT OF PYRUVATE DEHYDROGENASE COMPLEX"/>
    <property type="match status" value="1"/>
</dbReference>
<organism evidence="14 15">
    <name type="scientific">Cytospora chrysosperma</name>
    <name type="common">Cytospora canker fungus</name>
    <name type="synonym">Sphaeria chrysosperma</name>
    <dbReference type="NCBI Taxonomy" id="252740"/>
    <lineage>
        <taxon>Eukaryota</taxon>
        <taxon>Fungi</taxon>
        <taxon>Dikarya</taxon>
        <taxon>Ascomycota</taxon>
        <taxon>Pezizomycotina</taxon>
        <taxon>Sordariomycetes</taxon>
        <taxon>Sordariomycetidae</taxon>
        <taxon>Diaporthales</taxon>
        <taxon>Cytosporaceae</taxon>
        <taxon>Cytospora</taxon>
    </lineage>
</organism>
<dbReference type="FunFam" id="3.30.559.10:FF:000007">
    <property type="entry name" value="Dihydrolipoamide acetyltransferase component of pyruvate dehydrogenase complex"/>
    <property type="match status" value="1"/>
</dbReference>
<evidence type="ECO:0000256" key="6">
    <source>
        <dbReference type="ARBA" id="ARBA00022946"/>
    </source>
</evidence>
<dbReference type="EC" id="2.3.1.-" evidence="10"/>
<dbReference type="InterPro" id="IPR023213">
    <property type="entry name" value="CAT-like_dom_sf"/>
</dbReference>
<evidence type="ECO:0000256" key="3">
    <source>
        <dbReference type="ARBA" id="ARBA00007317"/>
    </source>
</evidence>
<dbReference type="STRING" id="252740.A0A423W2P0"/>
<evidence type="ECO:0000256" key="8">
    <source>
        <dbReference type="ARBA" id="ARBA00023315"/>
    </source>
</evidence>
<comment type="catalytic activity">
    <reaction evidence="9">
        <text>N(6)-[(R)-dihydrolipoyl]-L-lysyl-[protein] + 2-methylpropanoyl-CoA = N(6)-[(R)-S(8)-2-methylpropanoyldihydrolipoyl]-L-lysyl-[protein] + CoA</text>
        <dbReference type="Rhea" id="RHEA:18865"/>
        <dbReference type="Rhea" id="RHEA-COMP:10475"/>
        <dbReference type="Rhea" id="RHEA-COMP:10497"/>
        <dbReference type="ChEBI" id="CHEBI:57287"/>
        <dbReference type="ChEBI" id="CHEBI:57338"/>
        <dbReference type="ChEBI" id="CHEBI:83100"/>
        <dbReference type="ChEBI" id="CHEBI:83142"/>
        <dbReference type="EC" id="2.3.1.168"/>
    </reaction>
    <physiologicalReaction direction="left-to-right" evidence="9">
        <dbReference type="Rhea" id="RHEA:18866"/>
    </physiologicalReaction>
</comment>
<dbReference type="GO" id="GO:0016407">
    <property type="term" value="F:acetyltransferase activity"/>
    <property type="evidence" value="ECO:0007669"/>
    <property type="project" value="TreeGrafter"/>
</dbReference>
<dbReference type="Proteomes" id="UP000284375">
    <property type="component" value="Unassembled WGS sequence"/>
</dbReference>
<dbReference type="SUPFAM" id="SSF47005">
    <property type="entry name" value="Peripheral subunit-binding domain of 2-oxo acid dehydrogenase complex"/>
    <property type="match status" value="1"/>
</dbReference>
<dbReference type="GO" id="GO:0031405">
    <property type="term" value="F:lipoic acid binding"/>
    <property type="evidence" value="ECO:0007669"/>
    <property type="project" value="TreeGrafter"/>
</dbReference>
<sequence length="472" mass="49663">MAAGPPYKSSSLHSSSGVISIVPVILLFDETASTTRTVVKPVLLADIGEGIVECEIIQWFVEPEARVEEFSPLCEVQSDKASVEITSRFSGVVKKLYYEAGEMAKVGKPFVDIDMQGEVAQETVDNLTPPSGAEDTKQVEVPAPDAPQNPATAPSSGNGAVETTTAPEPKGRHAALATPAVRHLSKELKVDILEIDGTGRDGRVLKEDIYRFIEARDNNAAAAAQSPSAAATSPPPPISDVQAETRKPLSKTQEQMFKTMTRSLNIPHFLYADEIDFSELSTLRGRLNKVISTSLTSPTPVVPNSQGVTKLSYLPFIVKAVSIALQQYPVLNARVEAPAAASGPSGPPPRPALVYRSQHNIGVAMDTPQGLVVPVIRDVAAHSILTIAAELARLQALARAGRLGPRDLAGGTVTVSNIGSIGGTYCSPVIVEGQVAILGIGRLRDLVGGPSGRGRGDDGEGRGRGEEPGRGA</sequence>
<feature type="compositionally biased region" description="Basic and acidic residues" evidence="11">
    <location>
        <begin position="454"/>
        <end position="472"/>
    </location>
</feature>
<keyword evidence="6" id="KW-0809">Transit peptide</keyword>
<gene>
    <name evidence="14" type="ORF">VSDG_04574</name>
</gene>
<dbReference type="FunFam" id="4.10.320.10:FF:000002">
    <property type="entry name" value="Dihydrolipoamide acetyltransferase component of pyruvate dehydrogenase complex"/>
    <property type="match status" value="1"/>
</dbReference>
<dbReference type="Gene3D" id="2.40.50.100">
    <property type="match status" value="1"/>
</dbReference>
<keyword evidence="15" id="KW-1185">Reference proteome</keyword>
<dbReference type="InterPro" id="IPR050743">
    <property type="entry name" value="2-oxoacid_DH_E2_comp"/>
</dbReference>
<evidence type="ECO:0000259" key="13">
    <source>
        <dbReference type="PROSITE" id="PS51826"/>
    </source>
</evidence>